<name>A0A0E0JGA0_ORYPU</name>
<accession>A0A0E0JGA0</accession>
<dbReference type="OMA" id="KVVECEM"/>
<dbReference type="Pfam" id="PF07762">
    <property type="entry name" value="DUF1618"/>
    <property type="match status" value="2"/>
</dbReference>
<evidence type="ECO:0000259" key="2">
    <source>
        <dbReference type="Pfam" id="PF07762"/>
    </source>
</evidence>
<feature type="compositionally biased region" description="Low complexity" evidence="1">
    <location>
        <begin position="424"/>
        <end position="447"/>
    </location>
</feature>
<evidence type="ECO:0000256" key="1">
    <source>
        <dbReference type="SAM" id="MobiDB-lite"/>
    </source>
</evidence>
<dbReference type="PANTHER" id="PTHR33086">
    <property type="entry name" value="OS05G0468200 PROTEIN-RELATED"/>
    <property type="match status" value="1"/>
</dbReference>
<evidence type="ECO:0000313" key="3">
    <source>
        <dbReference type="EnsemblPlants" id="OPUNC01G08970.1"/>
    </source>
</evidence>
<sequence>MFKLQRLLLHRLPHLTSTPPPIADAAAANAAAYAYAKALGLNRAPFSATAASSRDGMASASPPPPSTWVILASIPRVCGTQGDAGEIPPGADLSLALKAPPRVSLLTIPARIFPTATTSDNFPSVMAADPSGLLLLHADQGRAEGPTVIDRPDTQSFMWRDFIPGYFVLDAATATAVALPEPELVMHPGHMGLLASPRGGGSYMVAELQPIMNADYANLLCFSSDAREWVLQDVAYPIWFVDLAWCLVTCDPFTSAPALRFVPLPPGKELRYREAWGVLDKYRCVGVSAGKLCFVDMYQTNTSRPGPPKISVWTLVDPDAVEWTLEHEASFAEIWADASYKATGLPDKIPVLALIHPENPDVVYFFLEEHLFGVDVRARKVVGCEVYELVAPPSEALATRFVRAWELPRSLSSGELPQAGSGRPAASPPSVVAAPPSVVATSAASPPGHRRREGRAKPPTFQILTIHTRTHEGRAKGPTVIDRPGRHEFMWRQFVPGYFVLDAATATAVALPDPELVMHMGHMGLLASPDDDGRYMLRFVDMYKANDPHQRVPHKISVWTLADPDSEEWTLEHEASFTEIWADESYKATGLPNKVPVLALIHPENPDVVYFFLEEHLFGVDVRARKVVGCDVYELVAPPSEALATRFVRAWELPPSLSSGSD</sequence>
<dbReference type="AlphaFoldDB" id="A0A0E0JGA0"/>
<dbReference type="Gramene" id="OPUNC01G08970.1">
    <property type="protein sequence ID" value="OPUNC01G08970.1"/>
    <property type="gene ID" value="OPUNC01G08970"/>
</dbReference>
<dbReference type="PANTHER" id="PTHR33086:SF73">
    <property type="entry name" value="OS01G0245901 PROTEIN"/>
    <property type="match status" value="1"/>
</dbReference>
<reference evidence="3" key="2">
    <citation type="submission" date="2018-05" db="EMBL/GenBank/DDBJ databases">
        <title>OpunRS2 (Oryza punctata Reference Sequence Version 2).</title>
        <authorList>
            <person name="Zhang J."/>
            <person name="Kudrna D."/>
            <person name="Lee S."/>
            <person name="Talag J."/>
            <person name="Welchert J."/>
            <person name="Wing R.A."/>
        </authorList>
    </citation>
    <scope>NUCLEOTIDE SEQUENCE [LARGE SCALE GENOMIC DNA]</scope>
</reference>
<dbReference type="eggNOG" id="ENOG502R1W1">
    <property type="taxonomic scope" value="Eukaryota"/>
</dbReference>
<feature type="region of interest" description="Disordered" evidence="1">
    <location>
        <begin position="415"/>
        <end position="457"/>
    </location>
</feature>
<protein>
    <recommendedName>
        <fullName evidence="2">DUF1618 domain-containing protein</fullName>
    </recommendedName>
</protein>
<feature type="domain" description="DUF1618" evidence="2">
    <location>
        <begin position="536"/>
        <end position="610"/>
    </location>
</feature>
<organism evidence="3">
    <name type="scientific">Oryza punctata</name>
    <name type="common">Red rice</name>
    <dbReference type="NCBI Taxonomy" id="4537"/>
    <lineage>
        <taxon>Eukaryota</taxon>
        <taxon>Viridiplantae</taxon>
        <taxon>Streptophyta</taxon>
        <taxon>Embryophyta</taxon>
        <taxon>Tracheophyta</taxon>
        <taxon>Spermatophyta</taxon>
        <taxon>Magnoliopsida</taxon>
        <taxon>Liliopsida</taxon>
        <taxon>Poales</taxon>
        <taxon>Poaceae</taxon>
        <taxon>BOP clade</taxon>
        <taxon>Oryzoideae</taxon>
        <taxon>Oryzeae</taxon>
        <taxon>Oryzinae</taxon>
        <taxon>Oryza</taxon>
    </lineage>
</organism>
<dbReference type="Proteomes" id="UP000026962">
    <property type="component" value="Chromosome 1"/>
</dbReference>
<evidence type="ECO:0000313" key="4">
    <source>
        <dbReference type="Proteomes" id="UP000026962"/>
    </source>
</evidence>
<reference evidence="3" key="1">
    <citation type="submission" date="2015-04" db="UniProtKB">
        <authorList>
            <consortium name="EnsemblPlants"/>
        </authorList>
    </citation>
    <scope>IDENTIFICATION</scope>
</reference>
<proteinExistence type="predicted"/>
<dbReference type="STRING" id="4537.A0A0E0JGA0"/>
<dbReference type="HOGENOM" id="CLU_462637_0_0_1"/>
<dbReference type="InterPro" id="IPR011676">
    <property type="entry name" value="DUF1618"/>
</dbReference>
<keyword evidence="4" id="KW-1185">Reference proteome</keyword>
<feature type="domain" description="DUF1618" evidence="2">
    <location>
        <begin position="241"/>
        <end position="364"/>
    </location>
</feature>
<dbReference type="EnsemblPlants" id="OPUNC01G08970.1">
    <property type="protein sequence ID" value="OPUNC01G08970.1"/>
    <property type="gene ID" value="OPUNC01G08970"/>
</dbReference>